<evidence type="ECO:0000256" key="2">
    <source>
        <dbReference type="ARBA" id="ARBA00023098"/>
    </source>
</evidence>
<evidence type="ECO:0000313" key="4">
    <source>
        <dbReference type="EMBL" id="WUV46529.1"/>
    </source>
</evidence>
<dbReference type="EMBL" id="CP109441">
    <property type="protein sequence ID" value="WUV46529.1"/>
    <property type="molecule type" value="Genomic_DNA"/>
</dbReference>
<dbReference type="SUPFAM" id="SSF52096">
    <property type="entry name" value="ClpP/crotonase"/>
    <property type="match status" value="1"/>
</dbReference>
<dbReference type="PANTHER" id="PTHR11941:SF169">
    <property type="entry name" value="(7AS)-7A-METHYL-1,5-DIOXO-2,3,5,6,7,7A-HEXAHYDRO-1H-INDENE-CARBOXYL-COA HYDROLASE"/>
    <property type="match status" value="1"/>
</dbReference>
<evidence type="ECO:0000256" key="1">
    <source>
        <dbReference type="ARBA" id="ARBA00005254"/>
    </source>
</evidence>
<dbReference type="Proteomes" id="UP001432062">
    <property type="component" value="Chromosome"/>
</dbReference>
<proteinExistence type="inferred from homology"/>
<protein>
    <submittedName>
        <fullName evidence="4">Enoyl-CoA hydratase-related protein</fullName>
    </submittedName>
</protein>
<dbReference type="Gene3D" id="1.10.12.10">
    <property type="entry name" value="Lyase 2-enoyl-coa Hydratase, Chain A, domain 2"/>
    <property type="match status" value="1"/>
</dbReference>
<keyword evidence="3" id="KW-0456">Lyase</keyword>
<evidence type="ECO:0000313" key="5">
    <source>
        <dbReference type="Proteomes" id="UP001432062"/>
    </source>
</evidence>
<reference evidence="4" key="1">
    <citation type="submission" date="2022-10" db="EMBL/GenBank/DDBJ databases">
        <title>The complete genomes of actinobacterial strains from the NBC collection.</title>
        <authorList>
            <person name="Joergensen T.S."/>
            <person name="Alvarez Arevalo M."/>
            <person name="Sterndorff E.B."/>
            <person name="Faurdal D."/>
            <person name="Vuksanovic O."/>
            <person name="Mourched A.-S."/>
            <person name="Charusanti P."/>
            <person name="Shaw S."/>
            <person name="Blin K."/>
            <person name="Weber T."/>
        </authorList>
    </citation>
    <scope>NUCLEOTIDE SEQUENCE</scope>
    <source>
        <strain evidence="4">NBC_01482</strain>
    </source>
</reference>
<dbReference type="InterPro" id="IPR001753">
    <property type="entry name" value="Enoyl-CoA_hydra/iso"/>
</dbReference>
<dbReference type="Pfam" id="PF00378">
    <property type="entry name" value="ECH_1"/>
    <property type="match status" value="1"/>
</dbReference>
<dbReference type="CDD" id="cd06558">
    <property type="entry name" value="crotonase-like"/>
    <property type="match status" value="1"/>
</dbReference>
<evidence type="ECO:0000256" key="3">
    <source>
        <dbReference type="ARBA" id="ARBA00023239"/>
    </source>
</evidence>
<dbReference type="InterPro" id="IPR029045">
    <property type="entry name" value="ClpP/crotonase-like_dom_sf"/>
</dbReference>
<sequence>MSIVEFERRGRIGIITLNRPETRNAFDSQMAKALGAAVDELEADAALRVGILSATVTEPRPVFSSGHDLRTMEDERDGGERAETELGGFAGIVRYPRKKPLVAAVDGLATSGGLEVVLACDLVVATARSSFALAEVKWGLIAGAGGLFRLPWAIGRAPAMDAILTGTPISAERAYQLGLVSTFVNADAVGAAIERAELIAGHAPLGVALSREVAAKAFSLSEQELWAENDRAGWEVMRSPELVEGVAAFTQRRR</sequence>
<comment type="similarity">
    <text evidence="1">Belongs to the enoyl-CoA hydratase/isomerase family.</text>
</comment>
<accession>A0ABZ1YTE8</accession>
<gene>
    <name evidence="4" type="ORF">OG563_47135</name>
</gene>
<keyword evidence="5" id="KW-1185">Reference proteome</keyword>
<dbReference type="Gene3D" id="3.90.226.10">
    <property type="entry name" value="2-enoyl-CoA Hydratase, Chain A, domain 1"/>
    <property type="match status" value="1"/>
</dbReference>
<dbReference type="InterPro" id="IPR014748">
    <property type="entry name" value="Enoyl-CoA_hydra_C"/>
</dbReference>
<dbReference type="PANTHER" id="PTHR11941">
    <property type="entry name" value="ENOYL-COA HYDRATASE-RELATED"/>
    <property type="match status" value="1"/>
</dbReference>
<dbReference type="RefSeq" id="WP_329410329.1">
    <property type="nucleotide sequence ID" value="NZ_CP109441.1"/>
</dbReference>
<organism evidence="4 5">
    <name type="scientific">Nocardia vinacea</name>
    <dbReference type="NCBI Taxonomy" id="96468"/>
    <lineage>
        <taxon>Bacteria</taxon>
        <taxon>Bacillati</taxon>
        <taxon>Actinomycetota</taxon>
        <taxon>Actinomycetes</taxon>
        <taxon>Mycobacteriales</taxon>
        <taxon>Nocardiaceae</taxon>
        <taxon>Nocardia</taxon>
    </lineage>
</organism>
<keyword evidence="2" id="KW-0443">Lipid metabolism</keyword>
<name>A0ABZ1YTE8_9NOCA</name>